<dbReference type="AlphaFoldDB" id="A0AAV4R3Y4"/>
<comment type="caution">
    <text evidence="2">The sequence shown here is derived from an EMBL/GenBank/DDBJ whole genome shotgun (WGS) entry which is preliminary data.</text>
</comment>
<organism evidence="2 3">
    <name type="scientific">Caerostris darwini</name>
    <dbReference type="NCBI Taxonomy" id="1538125"/>
    <lineage>
        <taxon>Eukaryota</taxon>
        <taxon>Metazoa</taxon>
        <taxon>Ecdysozoa</taxon>
        <taxon>Arthropoda</taxon>
        <taxon>Chelicerata</taxon>
        <taxon>Arachnida</taxon>
        <taxon>Araneae</taxon>
        <taxon>Araneomorphae</taxon>
        <taxon>Entelegynae</taxon>
        <taxon>Araneoidea</taxon>
        <taxon>Araneidae</taxon>
        <taxon>Caerostris</taxon>
    </lineage>
</organism>
<gene>
    <name evidence="2" type="ORF">CDAR_501301</name>
</gene>
<feature type="compositionally biased region" description="Basic residues" evidence="1">
    <location>
        <begin position="78"/>
        <end position="93"/>
    </location>
</feature>
<reference evidence="2 3" key="1">
    <citation type="submission" date="2021-06" db="EMBL/GenBank/DDBJ databases">
        <title>Caerostris darwini draft genome.</title>
        <authorList>
            <person name="Kono N."/>
            <person name="Arakawa K."/>
        </authorList>
    </citation>
    <scope>NUCLEOTIDE SEQUENCE [LARGE SCALE GENOMIC DNA]</scope>
</reference>
<dbReference type="Proteomes" id="UP001054837">
    <property type="component" value="Unassembled WGS sequence"/>
</dbReference>
<sequence length="93" mass="10745">MSQGFGERVGYSRCETEQVKPDRQVVESKTGFDTINQPFRICFPWSRRKMPFAVKSPSEINRKPITPQSRANDAGSTHLKRKRALRSRNCGRF</sequence>
<feature type="region of interest" description="Disordered" evidence="1">
    <location>
        <begin position="54"/>
        <end position="93"/>
    </location>
</feature>
<evidence type="ECO:0000313" key="3">
    <source>
        <dbReference type="Proteomes" id="UP001054837"/>
    </source>
</evidence>
<dbReference type="EMBL" id="BPLQ01005666">
    <property type="protein sequence ID" value="GIY16279.1"/>
    <property type="molecule type" value="Genomic_DNA"/>
</dbReference>
<accession>A0AAV4R3Y4</accession>
<feature type="compositionally biased region" description="Polar residues" evidence="1">
    <location>
        <begin position="66"/>
        <end position="75"/>
    </location>
</feature>
<keyword evidence="3" id="KW-1185">Reference proteome</keyword>
<proteinExistence type="predicted"/>
<protein>
    <submittedName>
        <fullName evidence="2">Uncharacterized protein</fullName>
    </submittedName>
</protein>
<evidence type="ECO:0000313" key="2">
    <source>
        <dbReference type="EMBL" id="GIY16279.1"/>
    </source>
</evidence>
<name>A0AAV4R3Y4_9ARAC</name>
<evidence type="ECO:0000256" key="1">
    <source>
        <dbReference type="SAM" id="MobiDB-lite"/>
    </source>
</evidence>